<comment type="caution">
    <text evidence="2">The sequence shown here is derived from an EMBL/GenBank/DDBJ whole genome shotgun (WGS) entry which is preliminary data.</text>
</comment>
<evidence type="ECO:0000313" key="3">
    <source>
        <dbReference type="Proteomes" id="UP000797356"/>
    </source>
</evidence>
<dbReference type="AlphaFoldDB" id="A0A8K0I5V4"/>
<dbReference type="EMBL" id="CM017875">
    <property type="protein sequence ID" value="KAG1338262.1"/>
    <property type="molecule type" value="Genomic_DNA"/>
</dbReference>
<evidence type="ECO:0000313" key="2">
    <source>
        <dbReference type="EMBL" id="KAG1338262.1"/>
    </source>
</evidence>
<reference evidence="2" key="2">
    <citation type="submission" date="2019-07" db="EMBL/GenBank/DDBJ databases">
        <authorList>
            <person name="Yang Y."/>
            <person name="Bocs S."/>
            <person name="Baudouin L."/>
        </authorList>
    </citation>
    <scope>NUCLEOTIDE SEQUENCE</scope>
    <source>
        <tissue evidence="2">Spear leaf of Hainan Tall coconut</tissue>
    </source>
</reference>
<protein>
    <submittedName>
        <fullName evidence="2">Uncharacterized protein</fullName>
    </submittedName>
</protein>
<dbReference type="Proteomes" id="UP000797356">
    <property type="component" value="Chromosome 4"/>
</dbReference>
<accession>A0A8K0I5V4</accession>
<evidence type="ECO:0000256" key="1">
    <source>
        <dbReference type="SAM" id="MobiDB-lite"/>
    </source>
</evidence>
<gene>
    <name evidence="2" type="ORF">COCNU_04G005680</name>
</gene>
<feature type="region of interest" description="Disordered" evidence="1">
    <location>
        <begin position="1"/>
        <end position="68"/>
    </location>
</feature>
<reference evidence="2" key="1">
    <citation type="journal article" date="2017" name="Gigascience">
        <title>The genome draft of coconut (Cocos nucifera).</title>
        <authorList>
            <person name="Xiao Y."/>
            <person name="Xu P."/>
            <person name="Fan H."/>
            <person name="Baudouin L."/>
            <person name="Xia W."/>
            <person name="Bocs S."/>
            <person name="Xu J."/>
            <person name="Li Q."/>
            <person name="Guo A."/>
            <person name="Zhou L."/>
            <person name="Li J."/>
            <person name="Wu Y."/>
            <person name="Ma Z."/>
            <person name="Armero A."/>
            <person name="Issali A.E."/>
            <person name="Liu N."/>
            <person name="Peng M."/>
            <person name="Yang Y."/>
        </authorList>
    </citation>
    <scope>NUCLEOTIDE SEQUENCE</scope>
    <source>
        <tissue evidence="2">Spear leaf of Hainan Tall coconut</tissue>
    </source>
</reference>
<proteinExistence type="predicted"/>
<sequence length="68" mass="7920">MEKRLGDERMEKEMGWQDLGGRERKAAAYGRDEREGGGPRREEDVGERERTTRRLGLQPSWGVKRDDS</sequence>
<organism evidence="2 3">
    <name type="scientific">Cocos nucifera</name>
    <name type="common">Coconut palm</name>
    <dbReference type="NCBI Taxonomy" id="13894"/>
    <lineage>
        <taxon>Eukaryota</taxon>
        <taxon>Viridiplantae</taxon>
        <taxon>Streptophyta</taxon>
        <taxon>Embryophyta</taxon>
        <taxon>Tracheophyta</taxon>
        <taxon>Spermatophyta</taxon>
        <taxon>Magnoliopsida</taxon>
        <taxon>Liliopsida</taxon>
        <taxon>Arecaceae</taxon>
        <taxon>Arecoideae</taxon>
        <taxon>Cocoseae</taxon>
        <taxon>Attaleinae</taxon>
        <taxon>Cocos</taxon>
    </lineage>
</organism>
<name>A0A8K0I5V4_COCNU</name>
<feature type="compositionally biased region" description="Basic and acidic residues" evidence="1">
    <location>
        <begin position="1"/>
        <end position="52"/>
    </location>
</feature>
<keyword evidence="3" id="KW-1185">Reference proteome</keyword>